<feature type="region of interest" description="Disordered" evidence="1">
    <location>
        <begin position="506"/>
        <end position="542"/>
    </location>
</feature>
<dbReference type="RefSeq" id="XP_020028502.1">
    <property type="nucleotide sequence ID" value="XM_020172913.1"/>
</dbReference>
<gene>
    <name evidence="2" type="primary">LOC109692357</name>
</gene>
<feature type="compositionally biased region" description="Pro residues" evidence="1">
    <location>
        <begin position="143"/>
        <end position="154"/>
    </location>
</feature>
<organism evidence="2">
    <name type="scientific">Castor canadensis</name>
    <name type="common">American beaver</name>
    <dbReference type="NCBI Taxonomy" id="51338"/>
    <lineage>
        <taxon>Eukaryota</taxon>
        <taxon>Metazoa</taxon>
        <taxon>Chordata</taxon>
        <taxon>Craniata</taxon>
        <taxon>Vertebrata</taxon>
        <taxon>Euteleostomi</taxon>
        <taxon>Mammalia</taxon>
        <taxon>Eutheria</taxon>
        <taxon>Euarchontoglires</taxon>
        <taxon>Glires</taxon>
        <taxon>Rodentia</taxon>
        <taxon>Castorimorpha</taxon>
        <taxon>Castoridae</taxon>
        <taxon>Castor</taxon>
    </lineage>
</organism>
<feature type="region of interest" description="Disordered" evidence="1">
    <location>
        <begin position="1"/>
        <end position="179"/>
    </location>
</feature>
<protein>
    <submittedName>
        <fullName evidence="2">Collagen alpha-1(I) chain-like</fullName>
    </submittedName>
</protein>
<dbReference type="KEGG" id="ccan:109692357"/>
<feature type="compositionally biased region" description="Basic and acidic residues" evidence="1">
    <location>
        <begin position="316"/>
        <end position="327"/>
    </location>
</feature>
<feature type="compositionally biased region" description="Basic and acidic residues" evidence="1">
    <location>
        <begin position="58"/>
        <end position="67"/>
    </location>
</feature>
<accession>A0A8B7VAR1</accession>
<proteinExistence type="predicted"/>
<feature type="compositionally biased region" description="Gly residues" evidence="1">
    <location>
        <begin position="525"/>
        <end position="534"/>
    </location>
</feature>
<evidence type="ECO:0000313" key="2">
    <source>
        <dbReference type="RefSeq" id="XP_020028502.1"/>
    </source>
</evidence>
<dbReference type="AlphaFoldDB" id="A0A8B7VAR1"/>
<name>A0A8B7VAR1_CASCN</name>
<reference evidence="2" key="1">
    <citation type="submission" date="2025-08" db="UniProtKB">
        <authorList>
            <consortium name="RefSeq"/>
        </authorList>
    </citation>
    <scope>IDENTIFICATION</scope>
    <source>
        <tissue evidence="2">Leukocyte</tissue>
    </source>
</reference>
<feature type="region of interest" description="Disordered" evidence="1">
    <location>
        <begin position="316"/>
        <end position="396"/>
    </location>
</feature>
<feature type="compositionally biased region" description="Low complexity" evidence="1">
    <location>
        <begin position="160"/>
        <end position="179"/>
    </location>
</feature>
<evidence type="ECO:0000256" key="1">
    <source>
        <dbReference type="SAM" id="MobiDB-lite"/>
    </source>
</evidence>
<feature type="region of interest" description="Disordered" evidence="1">
    <location>
        <begin position="235"/>
        <end position="282"/>
    </location>
</feature>
<sequence length="580" mass="60969">MSESSVGTVQGVARADTRGLIPAISPRPHRGLCQAGGFGAGSPRESGGREIVLSGSGPKRDDRRSGEGKLGGPTRPRPRPQGEDCDLEAFQRPLLQSHGSDGWGRGGLSWEGRRDGDSSWPTVLLARPPYQLSRQVSQEDKGPPPPAAAPPPSPGLRRWGQGPPSWPGAGAPPSAPSARSVLGTVACAGRRGLWGGVPTRPSRLRSVEFLTTASSVGPECPPNLWDQEDSPKLECGPQSGRLFPAPRKPGPCDLGSVSQGFFHVPRDSQTGPPQSPPGPRFEVWGKCEPWFNPNILAQRFCQLGGSSEKVFKIWESSERPPKSEGSRENLTGTAPEPWESGRSDEYLKSSFKGLRPQTETPKGRSPNSSPERAGGEGDKGGAGSLRLAGKGPEGSGLTSWLLGGRAARPRVGVPGAPLAGGSGVRGCLRICSVSPRVPPHRVRLPGVNVERAGAGPRTPLPSASWMGGPCAERGCGVPSPARPLGRRRRRYSYYCTSLRYISFQNSTPRTHNAPRLKGAADASRLGGGGGGGRLKGQRGSPDFRNLPFSKVIAIVGCTLGPSPKLGGASLLEEKGSFPDL</sequence>
<feature type="compositionally biased region" description="Polar residues" evidence="1">
    <location>
        <begin position="357"/>
        <end position="370"/>
    </location>
</feature>